<name>A0A382TS73_9ZZZZ</name>
<gene>
    <name evidence="2" type="ORF">METZ01_LOCUS377271</name>
</gene>
<dbReference type="InterPro" id="IPR041698">
    <property type="entry name" value="Methyltransf_25"/>
</dbReference>
<dbReference type="AlphaFoldDB" id="A0A382TS73"/>
<sequence>MVNIANRYLSKPIEQILEIGCGTGNHSIELAKKGIKVDALDTDLKMLEIAKHKINYSNISGIEFYHCSGE</sequence>
<dbReference type="SUPFAM" id="SSF53335">
    <property type="entry name" value="S-adenosyl-L-methionine-dependent methyltransferases"/>
    <property type="match status" value="1"/>
</dbReference>
<reference evidence="2" key="1">
    <citation type="submission" date="2018-05" db="EMBL/GenBank/DDBJ databases">
        <authorList>
            <person name="Lanie J.A."/>
            <person name="Ng W.-L."/>
            <person name="Kazmierczak K.M."/>
            <person name="Andrzejewski T.M."/>
            <person name="Davidsen T.M."/>
            <person name="Wayne K.J."/>
            <person name="Tettelin H."/>
            <person name="Glass J.I."/>
            <person name="Rusch D."/>
            <person name="Podicherti R."/>
            <person name="Tsui H.-C.T."/>
            <person name="Winkler M.E."/>
        </authorList>
    </citation>
    <scope>NUCLEOTIDE SEQUENCE</scope>
</reference>
<dbReference type="Gene3D" id="3.40.50.150">
    <property type="entry name" value="Vaccinia Virus protein VP39"/>
    <property type="match status" value="1"/>
</dbReference>
<evidence type="ECO:0000313" key="2">
    <source>
        <dbReference type="EMBL" id="SVD24417.1"/>
    </source>
</evidence>
<dbReference type="InterPro" id="IPR029063">
    <property type="entry name" value="SAM-dependent_MTases_sf"/>
</dbReference>
<accession>A0A382TS73</accession>
<evidence type="ECO:0000259" key="1">
    <source>
        <dbReference type="Pfam" id="PF13649"/>
    </source>
</evidence>
<organism evidence="2">
    <name type="scientific">marine metagenome</name>
    <dbReference type="NCBI Taxonomy" id="408172"/>
    <lineage>
        <taxon>unclassified sequences</taxon>
        <taxon>metagenomes</taxon>
        <taxon>ecological metagenomes</taxon>
    </lineage>
</organism>
<protein>
    <recommendedName>
        <fullName evidence="1">Methyltransferase domain-containing protein</fullName>
    </recommendedName>
</protein>
<proteinExistence type="predicted"/>
<feature type="domain" description="Methyltransferase" evidence="1">
    <location>
        <begin position="16"/>
        <end position="68"/>
    </location>
</feature>
<dbReference type="EMBL" id="UINC01138463">
    <property type="protein sequence ID" value="SVD24417.1"/>
    <property type="molecule type" value="Genomic_DNA"/>
</dbReference>
<dbReference type="CDD" id="cd02440">
    <property type="entry name" value="AdoMet_MTases"/>
    <property type="match status" value="1"/>
</dbReference>
<dbReference type="Pfam" id="PF13649">
    <property type="entry name" value="Methyltransf_25"/>
    <property type="match status" value="1"/>
</dbReference>